<feature type="domain" description="BRCT" evidence="11">
    <location>
        <begin position="293"/>
        <end position="377"/>
    </location>
</feature>
<dbReference type="InterPro" id="IPR001357">
    <property type="entry name" value="BRCT_dom"/>
</dbReference>
<dbReference type="InterPro" id="IPR002562">
    <property type="entry name" value="3'-5'_exonuclease_dom"/>
</dbReference>
<dbReference type="SUPFAM" id="SSF53098">
    <property type="entry name" value="Ribonuclease H-like"/>
    <property type="match status" value="1"/>
</dbReference>
<evidence type="ECO:0000256" key="3">
    <source>
        <dbReference type="ARBA" id="ARBA00022723"/>
    </source>
</evidence>
<keyword evidence="3" id="KW-0479">Metal-binding</keyword>
<proteinExistence type="predicted"/>
<keyword evidence="5" id="KW-0269">Exonuclease</keyword>
<evidence type="ECO:0000256" key="8">
    <source>
        <dbReference type="ARBA" id="ARBA00040531"/>
    </source>
</evidence>
<organism evidence="12">
    <name type="scientific">Fibrocapsa japonica</name>
    <dbReference type="NCBI Taxonomy" id="94617"/>
    <lineage>
        <taxon>Eukaryota</taxon>
        <taxon>Sar</taxon>
        <taxon>Stramenopiles</taxon>
        <taxon>Ochrophyta</taxon>
        <taxon>Raphidophyceae</taxon>
        <taxon>Chattonellales</taxon>
        <taxon>Chattonellaceae</taxon>
        <taxon>Fibrocapsa</taxon>
    </lineage>
</organism>
<keyword evidence="4" id="KW-0378">Hydrolase</keyword>
<feature type="compositionally biased region" description="Basic and acidic residues" evidence="10">
    <location>
        <begin position="20"/>
        <end position="32"/>
    </location>
</feature>
<feature type="compositionally biased region" description="Low complexity" evidence="10">
    <location>
        <begin position="235"/>
        <end position="250"/>
    </location>
</feature>
<evidence type="ECO:0000256" key="6">
    <source>
        <dbReference type="ARBA" id="ARBA00022842"/>
    </source>
</evidence>
<keyword evidence="6" id="KW-0460">Magnesium</keyword>
<comment type="subcellular location">
    <subcellularLocation>
        <location evidence="1">Nucleus</location>
    </subcellularLocation>
</comment>
<dbReference type="InterPro" id="IPR036397">
    <property type="entry name" value="RNaseH_sf"/>
</dbReference>
<evidence type="ECO:0000259" key="11">
    <source>
        <dbReference type="PROSITE" id="PS50172"/>
    </source>
</evidence>
<dbReference type="Pfam" id="PF01612">
    <property type="entry name" value="DNA_pol_A_exo1"/>
    <property type="match status" value="1"/>
</dbReference>
<evidence type="ECO:0000256" key="10">
    <source>
        <dbReference type="SAM" id="MobiDB-lite"/>
    </source>
</evidence>
<evidence type="ECO:0000256" key="7">
    <source>
        <dbReference type="ARBA" id="ARBA00023242"/>
    </source>
</evidence>
<dbReference type="GO" id="GO:0006139">
    <property type="term" value="P:nucleobase-containing compound metabolic process"/>
    <property type="evidence" value="ECO:0007669"/>
    <property type="project" value="InterPro"/>
</dbReference>
<dbReference type="EMBL" id="HBHR01005288">
    <property type="protein sequence ID" value="CAD9860062.1"/>
    <property type="molecule type" value="Transcribed_RNA"/>
</dbReference>
<dbReference type="PANTHER" id="PTHR13620">
    <property type="entry name" value="3-5 EXONUCLEASE"/>
    <property type="match status" value="1"/>
</dbReference>
<dbReference type="SUPFAM" id="SSF52113">
    <property type="entry name" value="BRCT domain"/>
    <property type="match status" value="1"/>
</dbReference>
<dbReference type="Gene3D" id="3.30.420.10">
    <property type="entry name" value="Ribonuclease H-like superfamily/Ribonuclease H"/>
    <property type="match status" value="1"/>
</dbReference>
<evidence type="ECO:0000256" key="5">
    <source>
        <dbReference type="ARBA" id="ARBA00022839"/>
    </source>
</evidence>
<dbReference type="InterPro" id="IPR012337">
    <property type="entry name" value="RNaseH-like_sf"/>
</dbReference>
<dbReference type="GO" id="GO:0046872">
    <property type="term" value="F:metal ion binding"/>
    <property type="evidence" value="ECO:0007669"/>
    <property type="project" value="UniProtKB-KW"/>
</dbReference>
<evidence type="ECO:0000256" key="1">
    <source>
        <dbReference type="ARBA" id="ARBA00004123"/>
    </source>
</evidence>
<feature type="compositionally biased region" description="Basic and acidic residues" evidence="10">
    <location>
        <begin position="222"/>
        <end position="234"/>
    </location>
</feature>
<dbReference type="SMART" id="SM00292">
    <property type="entry name" value="BRCT"/>
    <property type="match status" value="1"/>
</dbReference>
<sequence length="377" mass="41215">MFKQEEKGSPFISEDGGNPENDKNKAKSEQKQAKGTVMLEDRAITATDCPEEMDAWICYEVVQRGVSMVAIDCEWLAPWFRRNGEPEKVCLVQVATEKACLLAHVYKLEALPPNMAAVLANKEVVKAGVNVGGDASRLKRDFDVSTLGLHDLSISDPKAKSLKKLAKKHLKKDMDKASGLVCSNWLNWPLDECQMQYAALDACLTYDVYAKGPAWLRKKQGPKVEEEKEGKDADAGAAAAAGPAGGEAPALQRSQTEPAGGASNDKKNNHFFVMMRNKSVGQPNRGRKEHPEGARDALEGLTFVVSGVLDSFDRKECWAYIQRHGGSIKKSITKAVTHILNDHGEVGPKKAQQAQKWGIPIVGEDFLLDMVAKSALN</sequence>
<name>A0A7S2UXF5_9STRA</name>
<evidence type="ECO:0000256" key="2">
    <source>
        <dbReference type="ARBA" id="ARBA00022722"/>
    </source>
</evidence>
<dbReference type="InterPro" id="IPR036420">
    <property type="entry name" value="BRCT_dom_sf"/>
</dbReference>
<feature type="region of interest" description="Disordered" evidence="10">
    <location>
        <begin position="1"/>
        <end position="34"/>
    </location>
</feature>
<evidence type="ECO:0000256" key="9">
    <source>
        <dbReference type="ARBA" id="ARBA00042761"/>
    </source>
</evidence>
<keyword evidence="7" id="KW-0539">Nucleus</keyword>
<dbReference type="Gene3D" id="3.40.50.10190">
    <property type="entry name" value="BRCT domain"/>
    <property type="match status" value="1"/>
</dbReference>
<dbReference type="AlphaFoldDB" id="A0A7S2UXF5"/>
<protein>
    <recommendedName>
        <fullName evidence="8">3'-5' exonuclease</fullName>
    </recommendedName>
    <alternativeName>
        <fullName evidence="9">Werner Syndrome-like exonuclease</fullName>
    </alternativeName>
</protein>
<accession>A0A7S2UXF5</accession>
<dbReference type="GO" id="GO:0005634">
    <property type="term" value="C:nucleus"/>
    <property type="evidence" value="ECO:0007669"/>
    <property type="project" value="UniProtKB-SubCell"/>
</dbReference>
<evidence type="ECO:0000256" key="4">
    <source>
        <dbReference type="ARBA" id="ARBA00022801"/>
    </source>
</evidence>
<evidence type="ECO:0000313" key="12">
    <source>
        <dbReference type="EMBL" id="CAD9860062.1"/>
    </source>
</evidence>
<dbReference type="CDD" id="cd06141">
    <property type="entry name" value="WRN_exo"/>
    <property type="match status" value="1"/>
</dbReference>
<reference evidence="12" key="1">
    <citation type="submission" date="2021-01" db="EMBL/GenBank/DDBJ databases">
        <authorList>
            <person name="Corre E."/>
            <person name="Pelletier E."/>
            <person name="Niang G."/>
            <person name="Scheremetjew M."/>
            <person name="Finn R."/>
            <person name="Kale V."/>
            <person name="Holt S."/>
            <person name="Cochrane G."/>
            <person name="Meng A."/>
            <person name="Brown T."/>
            <person name="Cohen L."/>
        </authorList>
    </citation>
    <scope>NUCLEOTIDE SEQUENCE</scope>
    <source>
        <strain evidence="12">CCMP1661</strain>
    </source>
</reference>
<keyword evidence="2" id="KW-0540">Nuclease</keyword>
<dbReference type="PANTHER" id="PTHR13620:SF109">
    <property type="entry name" value="3'-5' EXONUCLEASE"/>
    <property type="match status" value="1"/>
</dbReference>
<dbReference type="Pfam" id="PF00533">
    <property type="entry name" value="BRCT"/>
    <property type="match status" value="1"/>
</dbReference>
<feature type="region of interest" description="Disordered" evidence="10">
    <location>
        <begin position="218"/>
        <end position="267"/>
    </location>
</feature>
<dbReference type="GO" id="GO:0008408">
    <property type="term" value="F:3'-5' exonuclease activity"/>
    <property type="evidence" value="ECO:0007669"/>
    <property type="project" value="InterPro"/>
</dbReference>
<dbReference type="PROSITE" id="PS50172">
    <property type="entry name" value="BRCT"/>
    <property type="match status" value="1"/>
</dbReference>
<gene>
    <name evidence="12" type="ORF">FJAP1339_LOCUS2582</name>
</gene>
<dbReference type="GO" id="GO:0003676">
    <property type="term" value="F:nucleic acid binding"/>
    <property type="evidence" value="ECO:0007669"/>
    <property type="project" value="InterPro"/>
</dbReference>
<dbReference type="InterPro" id="IPR051132">
    <property type="entry name" value="3-5_Exonuclease_domain"/>
</dbReference>
<dbReference type="SMART" id="SM00474">
    <property type="entry name" value="35EXOc"/>
    <property type="match status" value="1"/>
</dbReference>